<organism evidence="2">
    <name type="scientific">Cacopsylla melanoneura</name>
    <dbReference type="NCBI Taxonomy" id="428564"/>
    <lineage>
        <taxon>Eukaryota</taxon>
        <taxon>Metazoa</taxon>
        <taxon>Ecdysozoa</taxon>
        <taxon>Arthropoda</taxon>
        <taxon>Hexapoda</taxon>
        <taxon>Insecta</taxon>
        <taxon>Pterygota</taxon>
        <taxon>Neoptera</taxon>
        <taxon>Paraneoptera</taxon>
        <taxon>Hemiptera</taxon>
        <taxon>Sternorrhyncha</taxon>
        <taxon>Psylloidea</taxon>
        <taxon>Psyllidae</taxon>
        <taxon>Psyllinae</taxon>
        <taxon>Cacopsylla</taxon>
    </lineage>
</organism>
<dbReference type="AlphaFoldDB" id="A0A8D8PZ63"/>
<evidence type="ECO:0000313" key="2">
    <source>
        <dbReference type="EMBL" id="CAG6620602.1"/>
    </source>
</evidence>
<feature type="domain" description="MULE transposase" evidence="1">
    <location>
        <begin position="27"/>
        <end position="121"/>
    </location>
</feature>
<accession>A0A8D8PZ63</accession>
<dbReference type="EMBL" id="HBUF01048090">
    <property type="protein sequence ID" value="CAG6620602.1"/>
    <property type="molecule type" value="Transcribed_RNA"/>
</dbReference>
<dbReference type="Pfam" id="PF10551">
    <property type="entry name" value="MULE"/>
    <property type="match status" value="1"/>
</dbReference>
<reference evidence="2" key="1">
    <citation type="submission" date="2021-05" db="EMBL/GenBank/DDBJ databases">
        <authorList>
            <person name="Alioto T."/>
            <person name="Alioto T."/>
            <person name="Gomez Garrido J."/>
        </authorList>
    </citation>
    <scope>NUCLEOTIDE SEQUENCE</scope>
</reference>
<evidence type="ECO:0000259" key="1">
    <source>
        <dbReference type="Pfam" id="PF10551"/>
    </source>
</evidence>
<proteinExistence type="predicted"/>
<dbReference type="PANTHER" id="PTHR33977:SF1">
    <property type="entry name" value="ZINC ION BINDING PROTEIN"/>
    <property type="match status" value="1"/>
</dbReference>
<name>A0A8D8PZ63_9HEMI</name>
<dbReference type="PANTHER" id="PTHR33977">
    <property type="entry name" value="ZINC ION BINDING PROTEIN"/>
    <property type="match status" value="1"/>
</dbReference>
<protein>
    <recommendedName>
        <fullName evidence="1">MULE transposase domain-containing protein</fullName>
    </recommendedName>
</protein>
<sequence>MDKEDFMLGIMTPYQKSMMSQLGPKLICVDGTHGLNAYDFILHTILSVDEYGHGVPLAFLFSNRKDTGTLAVFFQKVHEVCGEIRTNIFMTDDDPAYYNAWRNVMGEAEHQLLCAWHILKNWNEKIRKTIPEGERAMLFGILRGLLMETSEDRFTVLLHSFLQKMGTDSQKQEFLNYFKTYYVNRPHAWAYCYRKKLGINTNMHLEALHKKIKYVYFDGKVVKRIDLAINVLMKITRDIIFERMTKIAKKTDCKKMQHIRRAHTASLDITGDMIVKEGNDHWKVRSQKAGFYDVKRINSVCPESFCPLNCSQCKVCVHMFECDCFDHLLYLNICKHIHAVGTSEEPEDLPVGLTTNREDIVIELSMQIPQCSSSTAVPVQDDVQTLLRKIPRFLIECK</sequence>
<dbReference type="InterPro" id="IPR018289">
    <property type="entry name" value="MULE_transposase_dom"/>
</dbReference>